<accession>A0A1K2HFZ2</accession>
<dbReference type="Proteomes" id="UP000186513">
    <property type="component" value="Unassembled WGS sequence"/>
</dbReference>
<name>A0A1K2HFZ2_9NEIS</name>
<evidence type="ECO:0008006" key="4">
    <source>
        <dbReference type="Google" id="ProtNLM"/>
    </source>
</evidence>
<dbReference type="RefSeq" id="WP_072428188.1">
    <property type="nucleotide sequence ID" value="NZ_FPKR01000006.1"/>
</dbReference>
<dbReference type="InterPro" id="IPR021344">
    <property type="entry name" value="DUF2970"/>
</dbReference>
<dbReference type="STRING" id="1121279.SAMN02745887_01660"/>
<evidence type="ECO:0000256" key="1">
    <source>
        <dbReference type="SAM" id="Phobius"/>
    </source>
</evidence>
<keyword evidence="1" id="KW-1133">Transmembrane helix</keyword>
<sequence length="69" mass="7346">MSDNERKPSLNPFKAIGAVLAAFSGIRRGKDSKGDLQKLSPVQIILAALICAAVFIASLLLLVRNIVPD</sequence>
<protein>
    <recommendedName>
        <fullName evidence="4">DUF2970 domain-containing protein</fullName>
    </recommendedName>
</protein>
<reference evidence="2 3" key="1">
    <citation type="submission" date="2016-11" db="EMBL/GenBank/DDBJ databases">
        <authorList>
            <person name="Jaros S."/>
            <person name="Januszkiewicz K."/>
            <person name="Wedrychowicz H."/>
        </authorList>
    </citation>
    <scope>NUCLEOTIDE SEQUENCE [LARGE SCALE GENOMIC DNA]</scope>
    <source>
        <strain evidence="2 3">DSM 18899</strain>
    </source>
</reference>
<keyword evidence="1" id="KW-0812">Transmembrane</keyword>
<feature type="transmembrane region" description="Helical" evidence="1">
    <location>
        <begin position="44"/>
        <end position="63"/>
    </location>
</feature>
<dbReference type="OrthoDB" id="8657357at2"/>
<keyword evidence="3" id="KW-1185">Reference proteome</keyword>
<gene>
    <name evidence="2" type="ORF">SAMN02745887_01660</name>
</gene>
<organism evidence="2 3">
    <name type="scientific">Chitinimonas taiwanensis DSM 18899</name>
    <dbReference type="NCBI Taxonomy" id="1121279"/>
    <lineage>
        <taxon>Bacteria</taxon>
        <taxon>Pseudomonadati</taxon>
        <taxon>Pseudomonadota</taxon>
        <taxon>Betaproteobacteria</taxon>
        <taxon>Neisseriales</taxon>
        <taxon>Chitinibacteraceae</taxon>
        <taxon>Chitinimonas</taxon>
    </lineage>
</organism>
<dbReference type="EMBL" id="FPKR01000006">
    <property type="protein sequence ID" value="SFZ75643.1"/>
    <property type="molecule type" value="Genomic_DNA"/>
</dbReference>
<evidence type="ECO:0000313" key="3">
    <source>
        <dbReference type="Proteomes" id="UP000186513"/>
    </source>
</evidence>
<dbReference type="AlphaFoldDB" id="A0A1K2HFZ2"/>
<dbReference type="Pfam" id="PF11174">
    <property type="entry name" value="DUF2970"/>
    <property type="match status" value="1"/>
</dbReference>
<proteinExistence type="predicted"/>
<evidence type="ECO:0000313" key="2">
    <source>
        <dbReference type="EMBL" id="SFZ75643.1"/>
    </source>
</evidence>
<keyword evidence="1" id="KW-0472">Membrane</keyword>